<evidence type="ECO:0000256" key="2">
    <source>
        <dbReference type="SAM" id="Phobius"/>
    </source>
</evidence>
<proteinExistence type="predicted"/>
<evidence type="ECO:0000256" key="1">
    <source>
        <dbReference type="SAM" id="Coils"/>
    </source>
</evidence>
<organism evidence="3 4">
    <name type="scientific">Pseudomonas savastanoi pv. glycinea</name>
    <name type="common">Pseudomonas syringae pv. glycinea</name>
    <dbReference type="NCBI Taxonomy" id="318"/>
    <lineage>
        <taxon>Bacteria</taxon>
        <taxon>Pseudomonadati</taxon>
        <taxon>Pseudomonadota</taxon>
        <taxon>Gammaproteobacteria</taxon>
        <taxon>Pseudomonadales</taxon>
        <taxon>Pseudomonadaceae</taxon>
        <taxon>Pseudomonas</taxon>
    </lineage>
</organism>
<dbReference type="AlphaFoldDB" id="A0A3M4N4E6"/>
<keyword evidence="2" id="KW-0812">Transmembrane</keyword>
<keyword evidence="2" id="KW-1133">Transmembrane helix</keyword>
<dbReference type="EMBL" id="RBOM01000146">
    <property type="protein sequence ID" value="RMM64340.1"/>
    <property type="molecule type" value="Genomic_DNA"/>
</dbReference>
<gene>
    <name evidence="3" type="ORF">ALQ74_200013</name>
</gene>
<dbReference type="Proteomes" id="UP000279057">
    <property type="component" value="Unassembled WGS sequence"/>
</dbReference>
<evidence type="ECO:0000313" key="3">
    <source>
        <dbReference type="EMBL" id="RMM64340.1"/>
    </source>
</evidence>
<feature type="coiled-coil region" evidence="1">
    <location>
        <begin position="38"/>
        <end position="90"/>
    </location>
</feature>
<dbReference type="RefSeq" id="WP_041924613.1">
    <property type="nucleotide sequence ID" value="NZ_RBOM01000146.1"/>
</dbReference>
<evidence type="ECO:0000313" key="4">
    <source>
        <dbReference type="Proteomes" id="UP000279057"/>
    </source>
</evidence>
<sequence>MNWKDHPIVVAAIATGSSIAFCVTFIVPIYEKNNLNKISELEKADTALNEKLVKATEELLQEKNKNEDTRKKLSNEIKEKSTKILELQEEDRLNSETPFPKGFRSVQLLDNVNNIEAAYKDNKISKTKLWISVDIDDNLFSSVTYYPITFGDSKRISHVLFHFKQLDSINIDENFNIVRKTDDDLKKYRDSLYNATLKILKEKYGESKYDPEEQEHRFYINKFWQISLTARGMVISTIYEPKSILNQNIDNKKNQHEAISQRY</sequence>
<comment type="caution">
    <text evidence="3">The sequence shown here is derived from an EMBL/GenBank/DDBJ whole genome shotgun (WGS) entry which is preliminary data.</text>
</comment>
<feature type="transmembrane region" description="Helical" evidence="2">
    <location>
        <begin position="6"/>
        <end position="30"/>
    </location>
</feature>
<reference evidence="3 4" key="1">
    <citation type="submission" date="2018-08" db="EMBL/GenBank/DDBJ databases">
        <title>Recombination of ecologically and evolutionarily significant loci maintains genetic cohesion in the Pseudomonas syringae species complex.</title>
        <authorList>
            <person name="Dillon M."/>
            <person name="Thakur S."/>
            <person name="Almeida R.N.D."/>
            <person name="Weir B.S."/>
            <person name="Guttman D.S."/>
        </authorList>
    </citation>
    <scope>NUCLEOTIDE SEQUENCE [LARGE SCALE GENOMIC DNA]</scope>
    <source>
        <strain evidence="3 4">ICMP 4332</strain>
    </source>
</reference>
<name>A0A3M4N4E6_PSESG</name>
<accession>A0A3M4N4E6</accession>
<keyword evidence="2" id="KW-0472">Membrane</keyword>
<protein>
    <submittedName>
        <fullName evidence="3">Uncharacterized protein</fullName>
    </submittedName>
</protein>
<keyword evidence="1" id="KW-0175">Coiled coil</keyword>